<feature type="compositionally biased region" description="Polar residues" evidence="1">
    <location>
        <begin position="79"/>
        <end position="93"/>
    </location>
</feature>
<proteinExistence type="predicted"/>
<dbReference type="AlphaFoldDB" id="A0A8S9TSM5"/>
<dbReference type="EMBL" id="JAACNO010002657">
    <property type="protein sequence ID" value="KAF4131855.1"/>
    <property type="molecule type" value="Genomic_DNA"/>
</dbReference>
<protein>
    <submittedName>
        <fullName evidence="2">Uncharacterized protein</fullName>
    </submittedName>
</protein>
<evidence type="ECO:0000313" key="3">
    <source>
        <dbReference type="Proteomes" id="UP000704712"/>
    </source>
</evidence>
<gene>
    <name evidence="2" type="ORF">GN958_ATG18888</name>
</gene>
<feature type="region of interest" description="Disordered" evidence="1">
    <location>
        <begin position="52"/>
        <end position="125"/>
    </location>
</feature>
<sequence>MSARLTTLAPVAAPAPVTTPALVTTVARVTTPAQVTTPARSEGLKHYTVLIPTSPHVTGSDGDNTEVEDGDASCEKTQDMPQTMRAPQTSLRKTSVMEDVEEHDSDEEQADQSMDENKNSEPSPE</sequence>
<reference evidence="2" key="1">
    <citation type="submission" date="2020-03" db="EMBL/GenBank/DDBJ databases">
        <title>Hybrid Assembly of Korean Phytophthora infestans isolates.</title>
        <authorList>
            <person name="Prokchorchik M."/>
            <person name="Lee Y."/>
            <person name="Seo J."/>
            <person name="Cho J.-H."/>
            <person name="Park Y.-E."/>
            <person name="Jang D.-C."/>
            <person name="Im J.-S."/>
            <person name="Choi J.-G."/>
            <person name="Park H.-J."/>
            <person name="Lee G.-B."/>
            <person name="Lee Y.-G."/>
            <person name="Hong S.-Y."/>
            <person name="Cho K."/>
            <person name="Sohn K.H."/>
        </authorList>
    </citation>
    <scope>NUCLEOTIDE SEQUENCE</scope>
    <source>
        <strain evidence="2">KR_2_A2</strain>
    </source>
</reference>
<evidence type="ECO:0000256" key="1">
    <source>
        <dbReference type="SAM" id="MobiDB-lite"/>
    </source>
</evidence>
<organism evidence="2 3">
    <name type="scientific">Phytophthora infestans</name>
    <name type="common">Potato late blight agent</name>
    <name type="synonym">Botrytis infestans</name>
    <dbReference type="NCBI Taxonomy" id="4787"/>
    <lineage>
        <taxon>Eukaryota</taxon>
        <taxon>Sar</taxon>
        <taxon>Stramenopiles</taxon>
        <taxon>Oomycota</taxon>
        <taxon>Peronosporomycetes</taxon>
        <taxon>Peronosporales</taxon>
        <taxon>Peronosporaceae</taxon>
        <taxon>Phytophthora</taxon>
    </lineage>
</organism>
<comment type="caution">
    <text evidence="2">The sequence shown here is derived from an EMBL/GenBank/DDBJ whole genome shotgun (WGS) entry which is preliminary data.</text>
</comment>
<name>A0A8S9TSM5_PHYIN</name>
<dbReference type="Proteomes" id="UP000704712">
    <property type="component" value="Unassembled WGS sequence"/>
</dbReference>
<feature type="compositionally biased region" description="Acidic residues" evidence="1">
    <location>
        <begin position="63"/>
        <end position="72"/>
    </location>
</feature>
<evidence type="ECO:0000313" key="2">
    <source>
        <dbReference type="EMBL" id="KAF4131855.1"/>
    </source>
</evidence>
<accession>A0A8S9TSM5</accession>
<feature type="compositionally biased region" description="Acidic residues" evidence="1">
    <location>
        <begin position="98"/>
        <end position="114"/>
    </location>
</feature>